<protein>
    <submittedName>
        <fullName evidence="1">Uncharacterized protein</fullName>
    </submittedName>
</protein>
<gene>
    <name evidence="1" type="ORF">I4902_06035</name>
</gene>
<name>A0ABS0ITD7_9GAMM</name>
<evidence type="ECO:0000313" key="2">
    <source>
        <dbReference type="Proteomes" id="UP000614721"/>
    </source>
</evidence>
<accession>A0ABS0ITD7</accession>
<comment type="caution">
    <text evidence="1">The sequence shown here is derived from an EMBL/GenBank/DDBJ whole genome shotgun (WGS) entry which is preliminary data.</text>
</comment>
<sequence length="124" mass="14659">MNKRSPHTIASRTILIGEIKDSEGVNFEVRIMKERETRPRVLILNDGWEKTAIWDNVYPILELQLAPSKNKKGFSVVSESFSNKINNKYKVQYEKLFNHRKLKRMIKTFNLQHKKARMNASHFN</sequence>
<organism evidence="1 2">
    <name type="scientific">Proteus alimentorum</name>
    <dbReference type="NCBI Taxonomy" id="1973495"/>
    <lineage>
        <taxon>Bacteria</taxon>
        <taxon>Pseudomonadati</taxon>
        <taxon>Pseudomonadota</taxon>
        <taxon>Gammaproteobacteria</taxon>
        <taxon>Enterobacterales</taxon>
        <taxon>Morganellaceae</taxon>
        <taxon>Proteus</taxon>
    </lineage>
</organism>
<reference evidence="1 2" key="1">
    <citation type="submission" date="2020-11" db="EMBL/GenBank/DDBJ databases">
        <title>Enhanced detection system for hospital associated transmission using whole genome sequencing surveillance.</title>
        <authorList>
            <person name="Harrison L.H."/>
            <person name="Van Tyne D."/>
            <person name="Marsh J.W."/>
            <person name="Griffith M.P."/>
            <person name="Snyder D.J."/>
            <person name="Cooper V.S."/>
            <person name="Mustapha M."/>
        </authorList>
    </citation>
    <scope>NUCLEOTIDE SEQUENCE [LARGE SCALE GENOMIC DNA]</scope>
    <source>
        <strain evidence="1 2">PR00075</strain>
    </source>
</reference>
<proteinExistence type="predicted"/>
<dbReference type="EMBL" id="JADSJP010000007">
    <property type="protein sequence ID" value="MBG2878825.1"/>
    <property type="molecule type" value="Genomic_DNA"/>
</dbReference>
<evidence type="ECO:0000313" key="1">
    <source>
        <dbReference type="EMBL" id="MBG2878825.1"/>
    </source>
</evidence>
<dbReference type="RefSeq" id="WP_196566143.1">
    <property type="nucleotide sequence ID" value="NZ_JADRYY010000003.1"/>
</dbReference>
<dbReference type="Proteomes" id="UP000614721">
    <property type="component" value="Unassembled WGS sequence"/>
</dbReference>
<keyword evidence="2" id="KW-1185">Reference proteome</keyword>